<feature type="compositionally biased region" description="Polar residues" evidence="6">
    <location>
        <begin position="180"/>
        <end position="194"/>
    </location>
</feature>
<keyword evidence="4" id="KW-0472">Membrane</keyword>
<evidence type="ECO:0000313" key="8">
    <source>
        <dbReference type="RefSeq" id="XP_019053642.1"/>
    </source>
</evidence>
<evidence type="ECO:0000256" key="2">
    <source>
        <dbReference type="ARBA" id="ARBA00022676"/>
    </source>
</evidence>
<keyword evidence="5" id="KW-0325">Glycoprotein</keyword>
<protein>
    <submittedName>
        <fullName evidence="8">Uncharacterized protein LOC104599475</fullName>
    </submittedName>
</protein>
<dbReference type="InterPro" id="IPR044174">
    <property type="entry name" value="BC10-like"/>
</dbReference>
<organism evidence="7 8">
    <name type="scientific">Nelumbo nucifera</name>
    <name type="common">Sacred lotus</name>
    <dbReference type="NCBI Taxonomy" id="4432"/>
    <lineage>
        <taxon>Eukaryota</taxon>
        <taxon>Viridiplantae</taxon>
        <taxon>Streptophyta</taxon>
        <taxon>Embryophyta</taxon>
        <taxon>Tracheophyta</taxon>
        <taxon>Spermatophyta</taxon>
        <taxon>Magnoliopsida</taxon>
        <taxon>Proteales</taxon>
        <taxon>Nelumbonaceae</taxon>
        <taxon>Nelumbo</taxon>
    </lineage>
</organism>
<dbReference type="OrthoDB" id="1936497at2759"/>
<evidence type="ECO:0000256" key="6">
    <source>
        <dbReference type="SAM" id="MobiDB-lite"/>
    </source>
</evidence>
<feature type="compositionally biased region" description="Polar residues" evidence="6">
    <location>
        <begin position="11"/>
        <end position="22"/>
    </location>
</feature>
<feature type="region of interest" description="Disordered" evidence="6">
    <location>
        <begin position="171"/>
        <end position="195"/>
    </location>
</feature>
<keyword evidence="2" id="KW-0328">Glycosyltransferase</keyword>
<keyword evidence="7" id="KW-1185">Reference proteome</keyword>
<evidence type="ECO:0000256" key="5">
    <source>
        <dbReference type="ARBA" id="ARBA00023180"/>
    </source>
</evidence>
<name>A0A1U8Q4U5_NELNU</name>
<evidence type="ECO:0000256" key="3">
    <source>
        <dbReference type="ARBA" id="ARBA00022679"/>
    </source>
</evidence>
<sequence length="212" mass="23483">MTPAPPPPPSINNIEQSKNSGIKSKIVRRLQPPPAVIPEDDESPFRIAGRVNRNPSPTGATKKLAFMFLTTSDLPFAPLWECFFLPNQTQQQNNRTKLFNIYIHANPSSHYDQPFSGVFFGRTISSKPTQPFTPSLVSAARRLLTHALLDDPSNAMFSLLSPSVPLASHTEPSLDPIRASSRSSKTNRAASTDTLRVDRTRCSPKYHSKVFV</sequence>
<dbReference type="PANTHER" id="PTHR31042:SF60">
    <property type="entry name" value="CORE-2_I-BRANCHING BETA-1,6-N-ACETYLGLUCOSAMINYLTRANSFERASE FAMILY PROTEIN"/>
    <property type="match status" value="1"/>
</dbReference>
<dbReference type="InParanoid" id="A0A1U8Q4U5"/>
<dbReference type="InterPro" id="IPR003406">
    <property type="entry name" value="Glyco_trans_14"/>
</dbReference>
<dbReference type="GO" id="GO:0016020">
    <property type="term" value="C:membrane"/>
    <property type="evidence" value="ECO:0007669"/>
    <property type="project" value="UniProtKB-SubCell"/>
</dbReference>
<dbReference type="GO" id="GO:0016757">
    <property type="term" value="F:glycosyltransferase activity"/>
    <property type="evidence" value="ECO:0007669"/>
    <property type="project" value="UniProtKB-KW"/>
</dbReference>
<dbReference type="PANTHER" id="PTHR31042">
    <property type="entry name" value="CORE-2/I-BRANCHING BETA-1,6-N-ACETYLGLUCOSAMINYLTRANSFERASE FAMILY PROTEIN-RELATED"/>
    <property type="match status" value="1"/>
</dbReference>
<dbReference type="KEGG" id="nnu:104599475"/>
<evidence type="ECO:0000313" key="7">
    <source>
        <dbReference type="Proteomes" id="UP000189703"/>
    </source>
</evidence>
<comment type="subcellular location">
    <subcellularLocation>
        <location evidence="1">Membrane</location>
        <topology evidence="1">Single-pass type II membrane protein</topology>
    </subcellularLocation>
</comment>
<dbReference type="GeneID" id="104599475"/>
<evidence type="ECO:0000256" key="4">
    <source>
        <dbReference type="ARBA" id="ARBA00023136"/>
    </source>
</evidence>
<evidence type="ECO:0000256" key="1">
    <source>
        <dbReference type="ARBA" id="ARBA00004606"/>
    </source>
</evidence>
<reference evidence="8" key="1">
    <citation type="submission" date="2025-08" db="UniProtKB">
        <authorList>
            <consortium name="RefSeq"/>
        </authorList>
    </citation>
    <scope>IDENTIFICATION</scope>
</reference>
<keyword evidence="3" id="KW-0808">Transferase</keyword>
<feature type="compositionally biased region" description="Pro residues" evidence="6">
    <location>
        <begin position="1"/>
        <end position="10"/>
    </location>
</feature>
<dbReference type="RefSeq" id="XP_019053642.1">
    <property type="nucleotide sequence ID" value="XM_019198097.1"/>
</dbReference>
<proteinExistence type="predicted"/>
<dbReference type="Proteomes" id="UP000189703">
    <property type="component" value="Unplaced"/>
</dbReference>
<gene>
    <name evidence="8" type="primary">LOC104599475</name>
</gene>
<dbReference type="AlphaFoldDB" id="A0A1U8Q4U5"/>
<feature type="region of interest" description="Disordered" evidence="6">
    <location>
        <begin position="1"/>
        <end position="56"/>
    </location>
</feature>
<accession>A0A1U8Q4U5</accession>
<dbReference type="Pfam" id="PF02485">
    <property type="entry name" value="Branch"/>
    <property type="match status" value="1"/>
</dbReference>